<keyword evidence="4" id="KW-1185">Reference proteome</keyword>
<dbReference type="RefSeq" id="XP_026165804.1">
    <property type="nucleotide sequence ID" value="XM_026310019.1"/>
</dbReference>
<evidence type="ECO:0000313" key="3">
    <source>
        <dbReference type="Ensembl" id="ENSMAMP00000032978.1"/>
    </source>
</evidence>
<dbReference type="PANTHER" id="PTHR16156">
    <property type="entry name" value="AFTIPHILIN A-RELATED"/>
    <property type="match status" value="1"/>
</dbReference>
<feature type="compositionally biased region" description="Polar residues" evidence="1">
    <location>
        <begin position="373"/>
        <end position="386"/>
    </location>
</feature>
<feature type="domain" description="Aftiphilin clathrin-binding box" evidence="2">
    <location>
        <begin position="558"/>
        <end position="624"/>
    </location>
</feature>
<dbReference type="GO" id="GO:0030121">
    <property type="term" value="C:AP-1 adaptor complex"/>
    <property type="evidence" value="ECO:0007669"/>
    <property type="project" value="TreeGrafter"/>
</dbReference>
<dbReference type="Proteomes" id="UP000261640">
    <property type="component" value="Unplaced"/>
</dbReference>
<feature type="compositionally biased region" description="Polar residues" evidence="1">
    <location>
        <begin position="80"/>
        <end position="97"/>
    </location>
</feature>
<reference evidence="3" key="2">
    <citation type="submission" date="2025-09" db="UniProtKB">
        <authorList>
            <consortium name="Ensembl"/>
        </authorList>
    </citation>
    <scope>IDENTIFICATION</scope>
</reference>
<feature type="compositionally biased region" description="Polar residues" evidence="1">
    <location>
        <begin position="655"/>
        <end position="669"/>
    </location>
</feature>
<accession>A0A3Q3MYX7</accession>
<dbReference type="GeneID" id="113132137"/>
<feature type="region of interest" description="Disordered" evidence="1">
    <location>
        <begin position="373"/>
        <end position="401"/>
    </location>
</feature>
<dbReference type="InterPro" id="IPR046359">
    <property type="entry name" value="Aftin-like"/>
</dbReference>
<organism evidence="3 4">
    <name type="scientific">Mastacembelus armatus</name>
    <name type="common">zig-zag eel</name>
    <dbReference type="NCBI Taxonomy" id="205130"/>
    <lineage>
        <taxon>Eukaryota</taxon>
        <taxon>Metazoa</taxon>
        <taxon>Chordata</taxon>
        <taxon>Craniata</taxon>
        <taxon>Vertebrata</taxon>
        <taxon>Euteleostomi</taxon>
        <taxon>Actinopterygii</taxon>
        <taxon>Neopterygii</taxon>
        <taxon>Teleostei</taxon>
        <taxon>Neoteleostei</taxon>
        <taxon>Acanthomorphata</taxon>
        <taxon>Anabantaria</taxon>
        <taxon>Synbranchiformes</taxon>
        <taxon>Mastacembelidae</taxon>
        <taxon>Mastacembelus</taxon>
    </lineage>
</organism>
<evidence type="ECO:0000256" key="1">
    <source>
        <dbReference type="SAM" id="MobiDB-lite"/>
    </source>
</evidence>
<dbReference type="AlphaFoldDB" id="A0A3Q3MYX7"/>
<feature type="region of interest" description="Disordered" evidence="1">
    <location>
        <begin position="241"/>
        <end position="284"/>
    </location>
</feature>
<dbReference type="InParanoid" id="A0A3Q3MYX7"/>
<evidence type="ECO:0000259" key="2">
    <source>
        <dbReference type="Pfam" id="PF15045"/>
    </source>
</evidence>
<dbReference type="GO" id="GO:0032588">
    <property type="term" value="C:trans-Golgi network membrane"/>
    <property type="evidence" value="ECO:0007669"/>
    <property type="project" value="InterPro"/>
</dbReference>
<feature type="region of interest" description="Disordered" evidence="1">
    <location>
        <begin position="622"/>
        <end position="669"/>
    </location>
</feature>
<feature type="compositionally biased region" description="Acidic residues" evidence="1">
    <location>
        <begin position="18"/>
        <end position="32"/>
    </location>
</feature>
<sequence>MEPHIMPLHSSSPPPLADDSEGEVGSEEDEFGDFGGFSVGMSCSPLGFADSTEPPSSLRQPYPATKPASDQPDCHINHPVEQSQPASTVTSGSSRSQIDMEGQDSDAQTSLQLTNGYEKVHTHGTHSASIMSICSPKEEAGFADFAVFTEQAAQPWCCGFSPIGSTEQWDRTKLGEQICDPGQEVIMYSEPKLHCAYKEKENVYTKVQHCEKRDAALVQPSQDHDPPQEAAAALAFPSAEHHLREEDEGTHGTSLRERKHSFNSLQSSVLQEDTESDEDREKSISAVPQTVSVYESASEDLASFCDDFSFEGASVDMEPNVSSFASQEDQTDWDQTDEEDEDLGKYRYRDSFVNNSMGNQFEADKAVHHCDQSATQETSATSNFSQAGAHAEDKFADSKDGGFAQHRERELVHKEEVRVQILGSLPPSDSFADFCSAPTQGDGEGLWAEFKDQRVQEEEKTWAQFREQVSILQAEEDTEEEQGREGQYGVLRRSSCETSLSCRVQQLLQASFPEAVVPAMDGEEELFSLSALLHNRDLPESEEEEKPELCGAQWDKRGLWWPHQDIHSAVGLQFQWGGSHSHRTLLRCLGVDTRNIVFIGMKKQPVSVPAFASGLGMLEPTKDSTHAACTPKHTAPPGPSEKPDPSTDSLKEVLPSSQRDWNSRGLSSSQDGYSALNLDYFGPEESRSSSSLHNSPPPGVDRELYELTISKLETSANCYHLEDTLDRLMSAVKTSDSLGKPQQDEELSVEACTMISGLPNLSFMKAKVLMFPSILVPRACCED</sequence>
<feature type="compositionally biased region" description="Basic and acidic residues" evidence="1">
    <location>
        <begin position="641"/>
        <end position="651"/>
    </location>
</feature>
<dbReference type="GO" id="GO:0030276">
    <property type="term" value="F:clathrin binding"/>
    <property type="evidence" value="ECO:0007669"/>
    <property type="project" value="InterPro"/>
</dbReference>
<evidence type="ECO:0000313" key="4">
    <source>
        <dbReference type="Proteomes" id="UP000261640"/>
    </source>
</evidence>
<reference evidence="3" key="1">
    <citation type="submission" date="2025-08" db="UniProtKB">
        <authorList>
            <consortium name="Ensembl"/>
        </authorList>
    </citation>
    <scope>IDENTIFICATION</scope>
</reference>
<dbReference type="STRING" id="205130.ENSMAMP00000032978"/>
<dbReference type="PANTHER" id="PTHR16156:SF7">
    <property type="entry name" value="CLATHRIN BINDING BOX OF AFTIPHILIN CONTAINING 1"/>
    <property type="match status" value="1"/>
</dbReference>
<dbReference type="Pfam" id="PF15045">
    <property type="entry name" value="Clathrin_bdg"/>
    <property type="match status" value="1"/>
</dbReference>
<dbReference type="Ensembl" id="ENSMAMT00000033833.2">
    <property type="protein sequence ID" value="ENSMAMP00000032978.1"/>
    <property type="gene ID" value="ENSMAMG00000022192.2"/>
</dbReference>
<feature type="compositionally biased region" description="Basic and acidic residues" evidence="1">
    <location>
        <begin position="390"/>
        <end position="401"/>
    </location>
</feature>
<name>A0A3Q3MYX7_9TELE</name>
<feature type="compositionally biased region" description="Polar residues" evidence="1">
    <location>
        <begin position="262"/>
        <end position="271"/>
    </location>
</feature>
<protein>
    <submittedName>
        <fullName evidence="3">Aftiphilin</fullName>
    </submittedName>
</protein>
<feature type="region of interest" description="Disordered" evidence="1">
    <location>
        <begin position="1"/>
        <end position="107"/>
    </location>
</feature>
<dbReference type="InterPro" id="IPR029205">
    <property type="entry name" value="Clathrin-bd"/>
</dbReference>
<dbReference type="GeneTree" id="ENSGT00940000154186"/>
<proteinExistence type="predicted"/>